<keyword evidence="6 7" id="KW-0472">Membrane</keyword>
<dbReference type="GO" id="GO:0016020">
    <property type="term" value="C:membrane"/>
    <property type="evidence" value="ECO:0007669"/>
    <property type="project" value="UniProtKB-SubCell"/>
</dbReference>
<evidence type="ECO:0000256" key="2">
    <source>
        <dbReference type="ARBA" id="ARBA00004127"/>
    </source>
</evidence>
<comment type="subcellular location">
    <subcellularLocation>
        <location evidence="2">Endomembrane system</location>
        <topology evidence="2">Multi-pass membrane protein</topology>
    </subcellularLocation>
    <subcellularLocation>
        <location evidence="7">Membrane</location>
        <topology evidence="7">Multi-pass membrane protein</topology>
    </subcellularLocation>
</comment>
<evidence type="ECO:0000313" key="8">
    <source>
        <dbReference type="EMBL" id="CAH8389720.1"/>
    </source>
</evidence>
<name>A0ABC8M1N5_ERUVS</name>
<keyword evidence="9" id="KW-1185">Reference proteome</keyword>
<evidence type="ECO:0000256" key="5">
    <source>
        <dbReference type="ARBA" id="ARBA00022989"/>
    </source>
</evidence>
<dbReference type="PANTHER" id="PTHR19317">
    <property type="entry name" value="PRENYLATED RAB ACCEPTOR 1-RELATED"/>
    <property type="match status" value="1"/>
</dbReference>
<evidence type="ECO:0000256" key="3">
    <source>
        <dbReference type="ARBA" id="ARBA00006483"/>
    </source>
</evidence>
<comment type="function">
    <text evidence="1 7">May be involved in both secretory and endocytic intracellular trafficking in the endosomal/prevacuolar compartments.</text>
</comment>
<evidence type="ECO:0000256" key="6">
    <source>
        <dbReference type="ARBA" id="ARBA00023136"/>
    </source>
</evidence>
<dbReference type="GO" id="GO:0016192">
    <property type="term" value="P:vesicle-mediated transport"/>
    <property type="evidence" value="ECO:0007669"/>
    <property type="project" value="UniProtKB-ARBA"/>
</dbReference>
<sequence>MYVGVIHVDGGDSLVRLLTSNHDVASEREIKITVTIKRVSVSTHAPSSFPIFPTRIRVMANPPPLPISDHSNGSQSHPPVSTPAFRTFLTRLTASIRQSLSQRRPWLELVDRSAISRPDSLADAYSRIRRNIPYFKVNYVTIVSLVLALSLLSHPLSLLVLLCLFAAWIFLYLFRQSDQPLVVLGRTFSDRETLAVLVILTIVVVFLTSVGSLLTTALMIGFGIVCLHGAFRAPEDLFLDEQEPANIGLLSFLGGAATSAAVSAASAPMSSARV</sequence>
<dbReference type="Proteomes" id="UP001642260">
    <property type="component" value="Unassembled WGS sequence"/>
</dbReference>
<dbReference type="EMBL" id="CAKOAT010851820">
    <property type="protein sequence ID" value="CAH8389720.1"/>
    <property type="molecule type" value="Genomic_DNA"/>
</dbReference>
<dbReference type="GO" id="GO:0005783">
    <property type="term" value="C:endoplasmic reticulum"/>
    <property type="evidence" value="ECO:0007669"/>
    <property type="project" value="UniProtKB-ARBA"/>
</dbReference>
<comment type="similarity">
    <text evidence="3 7">Belongs to the PRA1 family.</text>
</comment>
<accession>A0ABC8M1N5</accession>
<evidence type="ECO:0000256" key="4">
    <source>
        <dbReference type="ARBA" id="ARBA00022692"/>
    </source>
</evidence>
<feature type="transmembrane region" description="Helical" evidence="7">
    <location>
        <begin position="194"/>
        <end position="225"/>
    </location>
</feature>
<evidence type="ECO:0000256" key="7">
    <source>
        <dbReference type="RuleBase" id="RU363107"/>
    </source>
</evidence>
<proteinExistence type="inferred from homology"/>
<dbReference type="InterPro" id="IPR004895">
    <property type="entry name" value="Prenylated_rab_accept_PRA1"/>
</dbReference>
<dbReference type="Pfam" id="PF03208">
    <property type="entry name" value="PRA1"/>
    <property type="match status" value="1"/>
</dbReference>
<feature type="transmembrane region" description="Helical" evidence="7">
    <location>
        <begin position="134"/>
        <end position="152"/>
    </location>
</feature>
<comment type="caution">
    <text evidence="8">The sequence shown here is derived from an EMBL/GenBank/DDBJ whole genome shotgun (WGS) entry which is preliminary data.</text>
</comment>
<protein>
    <recommendedName>
        <fullName evidence="7">PRA1 family protein</fullName>
    </recommendedName>
</protein>
<keyword evidence="7" id="KW-0813">Transport</keyword>
<evidence type="ECO:0000313" key="9">
    <source>
        <dbReference type="Proteomes" id="UP001642260"/>
    </source>
</evidence>
<evidence type="ECO:0000256" key="1">
    <source>
        <dbReference type="ARBA" id="ARBA00002501"/>
    </source>
</evidence>
<dbReference type="PANTHER" id="PTHR19317:SF92">
    <property type="entry name" value="PRA1 FAMILY PROTEIN B3"/>
    <property type="match status" value="1"/>
</dbReference>
<keyword evidence="4 7" id="KW-0812">Transmembrane</keyword>
<dbReference type="AlphaFoldDB" id="A0ABC8M1N5"/>
<gene>
    <name evidence="8" type="ORF">ERUC_LOCUS42203</name>
</gene>
<feature type="transmembrane region" description="Helical" evidence="7">
    <location>
        <begin position="245"/>
        <end position="267"/>
    </location>
</feature>
<reference evidence="8 9" key="1">
    <citation type="submission" date="2022-03" db="EMBL/GenBank/DDBJ databases">
        <authorList>
            <person name="Macdonald S."/>
            <person name="Ahmed S."/>
            <person name="Newling K."/>
        </authorList>
    </citation>
    <scope>NUCLEOTIDE SEQUENCE [LARGE SCALE GENOMIC DNA]</scope>
</reference>
<feature type="transmembrane region" description="Helical" evidence="7">
    <location>
        <begin position="158"/>
        <end position="174"/>
    </location>
</feature>
<keyword evidence="5 7" id="KW-1133">Transmembrane helix</keyword>
<organism evidence="8 9">
    <name type="scientific">Eruca vesicaria subsp. sativa</name>
    <name type="common">Garden rocket</name>
    <name type="synonym">Eruca sativa</name>
    <dbReference type="NCBI Taxonomy" id="29727"/>
    <lineage>
        <taxon>Eukaryota</taxon>
        <taxon>Viridiplantae</taxon>
        <taxon>Streptophyta</taxon>
        <taxon>Embryophyta</taxon>
        <taxon>Tracheophyta</taxon>
        <taxon>Spermatophyta</taxon>
        <taxon>Magnoliopsida</taxon>
        <taxon>eudicotyledons</taxon>
        <taxon>Gunneridae</taxon>
        <taxon>Pentapetalae</taxon>
        <taxon>rosids</taxon>
        <taxon>malvids</taxon>
        <taxon>Brassicales</taxon>
        <taxon>Brassicaceae</taxon>
        <taxon>Brassiceae</taxon>
        <taxon>Eruca</taxon>
    </lineage>
</organism>